<dbReference type="InterPro" id="IPR036312">
    <property type="entry name" value="Bifun_inhib/LTP/seed_sf"/>
</dbReference>
<dbReference type="EnsemblPlants" id="TraesCS7A02G482900.1">
    <property type="protein sequence ID" value="TraesCS7A02G482900.1.cds1"/>
    <property type="gene ID" value="TraesCS7A02G482900"/>
</dbReference>
<dbReference type="Gramene" id="TraesLDM7A03G04007560.1">
    <property type="protein sequence ID" value="TraesLDM7A03G04007560.1.CDS1"/>
    <property type="gene ID" value="TraesLDM7A03G04007560"/>
</dbReference>
<evidence type="ECO:0000256" key="2">
    <source>
        <dbReference type="SAM" id="SignalP"/>
    </source>
</evidence>
<dbReference type="FunFam" id="1.10.110.10:FF:000003">
    <property type="entry name" value="pEARLI1-like lipid transfer protein 1"/>
    <property type="match status" value="1"/>
</dbReference>
<dbReference type="PROSITE" id="PS51257">
    <property type="entry name" value="PROKAR_LIPOPROTEIN"/>
    <property type="match status" value="1"/>
</dbReference>
<accession>A0A3B6RQV8</accession>
<dbReference type="OrthoDB" id="708150at2759"/>
<gene>
    <name evidence="4" type="primary">LOC123154685</name>
</gene>
<dbReference type="OMA" id="FPCCSLI"/>
<dbReference type="Gramene" id="TraesROB_scaffold_069729_01G000300.1">
    <property type="protein sequence ID" value="TraesROB_scaffold_069729_01G000300.1"/>
    <property type="gene ID" value="TraesROB_scaffold_069729_01G000300"/>
</dbReference>
<dbReference type="Gramene" id="TraesARI7A03G03980140.1">
    <property type="protein sequence ID" value="TraesARI7A03G03980140.1.CDS1"/>
    <property type="gene ID" value="TraesARI7A03G03980140"/>
</dbReference>
<dbReference type="InterPro" id="IPR051636">
    <property type="entry name" value="Plant_LTP/defense-related"/>
</dbReference>
<proteinExistence type="predicted"/>
<dbReference type="PANTHER" id="PTHR31731">
    <property type="match status" value="1"/>
</dbReference>
<dbReference type="SUPFAM" id="SSF47699">
    <property type="entry name" value="Bifunctional inhibitor/lipid-transfer protein/seed storage 2S albumin"/>
    <property type="match status" value="1"/>
</dbReference>
<evidence type="ECO:0000313" key="4">
    <source>
        <dbReference type="EnsemblPlants" id="TraesCS7A02G482900.1.cds1"/>
    </source>
</evidence>
<dbReference type="AlphaFoldDB" id="A0A3B6RQV8"/>
<dbReference type="Gramene" id="TraesNOR7A03G04049120.1">
    <property type="protein sequence ID" value="TraesNOR7A03G04049120.1.CDS1"/>
    <property type="gene ID" value="TraesNOR7A03G04049120"/>
</dbReference>
<evidence type="ECO:0000259" key="3">
    <source>
        <dbReference type="SMART" id="SM00499"/>
    </source>
</evidence>
<dbReference type="CDD" id="cd01958">
    <property type="entry name" value="HPS_like"/>
    <property type="match status" value="1"/>
</dbReference>
<evidence type="ECO:0000256" key="1">
    <source>
        <dbReference type="ARBA" id="ARBA00022729"/>
    </source>
</evidence>
<dbReference type="Gramene" id="TraesJAG7A03G03987850.1">
    <property type="protein sequence ID" value="TraesJAG7A03G03987850.1.CDS1"/>
    <property type="gene ID" value="TraesJAG7A03G03987850"/>
</dbReference>
<dbReference type="Gramene" id="TraesCAD_scaffold_047750_01G000300.1">
    <property type="protein sequence ID" value="TraesCAD_scaffold_047750_01G000300.1"/>
    <property type="gene ID" value="TraesCAD_scaffold_047750_01G000300"/>
</dbReference>
<dbReference type="Gramene" id="TraesLAC7A03G03959650.1">
    <property type="protein sequence ID" value="TraesLAC7A03G03959650.1.CDS1"/>
    <property type="gene ID" value="TraesLAC7A03G03959650"/>
</dbReference>
<dbReference type="SMR" id="A0A3B6RQV8"/>
<dbReference type="Gramene" id="TraesPARA_EIv1.0_2341150.1">
    <property type="protein sequence ID" value="TraesPARA_EIv1.0_2341150.1.CDS1"/>
    <property type="gene ID" value="TraesPARA_EIv1.0_2341150"/>
</dbReference>
<dbReference type="Gramene" id="TraesSYM7A03G03960000.1">
    <property type="protein sequence ID" value="TraesSYM7A03G03960000.1.CDS1"/>
    <property type="gene ID" value="TraesSYM7A03G03960000"/>
</dbReference>
<dbReference type="Pfam" id="PF14547">
    <property type="entry name" value="Hydrophob_seed"/>
    <property type="match status" value="1"/>
</dbReference>
<dbReference type="RefSeq" id="XP_044429280.1">
    <property type="nucleotide sequence ID" value="XM_044573345.1"/>
</dbReference>
<dbReference type="PaxDb" id="4565-Traes_7AL_A343EC774.1"/>
<dbReference type="Gramene" id="TraesCS7A02G482900.1">
    <property type="protein sequence ID" value="TraesCS7A02G482900.1.cds1"/>
    <property type="gene ID" value="TraesCS7A02G482900"/>
</dbReference>
<dbReference type="GeneID" id="123154685"/>
<dbReference type="InterPro" id="IPR027923">
    <property type="entry name" value="Hydrophob_seed_dom"/>
</dbReference>
<dbReference type="Gramene" id="TraesWEE_scaffold_077640_01G000100.1">
    <property type="protein sequence ID" value="TraesWEE_scaffold_077640_01G000100.1"/>
    <property type="gene ID" value="TraesWEE_scaffold_077640_01G000100"/>
</dbReference>
<organism evidence="4">
    <name type="scientific">Triticum aestivum</name>
    <name type="common">Wheat</name>
    <dbReference type="NCBI Taxonomy" id="4565"/>
    <lineage>
        <taxon>Eukaryota</taxon>
        <taxon>Viridiplantae</taxon>
        <taxon>Streptophyta</taxon>
        <taxon>Embryophyta</taxon>
        <taxon>Tracheophyta</taxon>
        <taxon>Spermatophyta</taxon>
        <taxon>Magnoliopsida</taxon>
        <taxon>Liliopsida</taxon>
        <taxon>Poales</taxon>
        <taxon>Poaceae</taxon>
        <taxon>BOP clade</taxon>
        <taxon>Pooideae</taxon>
        <taxon>Triticodae</taxon>
        <taxon>Triticeae</taxon>
        <taxon>Triticinae</taxon>
        <taxon>Triticum</taxon>
    </lineage>
</organism>
<dbReference type="InterPro" id="IPR016140">
    <property type="entry name" value="Bifunc_inhib/LTP/seed_store"/>
</dbReference>
<dbReference type="STRING" id="4565.A0A3B6RQV8"/>
<feature type="domain" description="Bifunctional inhibitor/plant lipid transfer protein/seed storage helical" evidence="3">
    <location>
        <begin position="50"/>
        <end position="131"/>
    </location>
</feature>
<feature type="chain" id="PRO_5043180238" description="Bifunctional inhibitor/plant lipid transfer protein/seed storage helical domain-containing protein" evidence="2">
    <location>
        <begin position="23"/>
        <end position="133"/>
    </location>
</feature>
<evidence type="ECO:0000313" key="5">
    <source>
        <dbReference type="Proteomes" id="UP000019116"/>
    </source>
</evidence>
<dbReference type="Gene3D" id="1.10.110.10">
    <property type="entry name" value="Plant lipid-transfer and hydrophobic proteins"/>
    <property type="match status" value="1"/>
</dbReference>
<protein>
    <recommendedName>
        <fullName evidence="3">Bifunctional inhibitor/plant lipid transfer protein/seed storage helical domain-containing protein</fullName>
    </recommendedName>
</protein>
<keyword evidence="5" id="KW-1185">Reference proteome</keyword>
<keyword evidence="1 2" id="KW-0732">Signal</keyword>
<dbReference type="Gramene" id="TraesSTA7A03G04001490.1">
    <property type="protein sequence ID" value="TraesSTA7A03G04001490.1.CDS1"/>
    <property type="gene ID" value="TraesSTA7A03G04001490"/>
</dbReference>
<dbReference type="Proteomes" id="UP000019116">
    <property type="component" value="Chromosome 7A"/>
</dbReference>
<dbReference type="Gramene" id="TraesCS7A03G1169300.1">
    <property type="protein sequence ID" value="TraesCS7A03G1169300.1.CDS1"/>
    <property type="gene ID" value="TraesCS7A03G1169300"/>
</dbReference>
<reference evidence="4" key="1">
    <citation type="submission" date="2018-08" db="EMBL/GenBank/DDBJ databases">
        <authorList>
            <person name="Rossello M."/>
        </authorList>
    </citation>
    <scope>NUCLEOTIDE SEQUENCE [LARGE SCALE GENOMIC DNA]</scope>
    <source>
        <strain evidence="4">cv. Chinese Spring</strain>
    </source>
</reference>
<sequence>MTLSKLALFLALNLVLLAAAQGCGPYCPPVVPTPPIHPPPVVPSTGGGSCPINTLKLGVCADVLNLVKLKIGVPANEQCCPLLGGLADLDAAVCLCTAIRANILGIQLNVPIDLVLLLNQCGKKCPSDFTCPI</sequence>
<reference evidence="4" key="2">
    <citation type="submission" date="2018-10" db="UniProtKB">
        <authorList>
            <consortium name="EnsemblPlants"/>
        </authorList>
    </citation>
    <scope>IDENTIFICATION</scope>
</reference>
<dbReference type="Gramene" id="TraesJUL7A03G04042150.1">
    <property type="protein sequence ID" value="TraesJUL7A03G04042150.1.CDS1"/>
    <property type="gene ID" value="TraesJUL7A03G04042150"/>
</dbReference>
<name>A0A3B6RQV8_WHEAT</name>
<feature type="signal peptide" evidence="2">
    <location>
        <begin position="1"/>
        <end position="22"/>
    </location>
</feature>
<dbReference type="SMART" id="SM00499">
    <property type="entry name" value="AAI"/>
    <property type="match status" value="1"/>
</dbReference>